<accession>A0A8S9JJN7</accession>
<evidence type="ECO:0000313" key="4">
    <source>
        <dbReference type="Proteomes" id="UP000266723"/>
    </source>
</evidence>
<dbReference type="Proteomes" id="UP000266723">
    <property type="component" value="Unassembled WGS sequence"/>
</dbReference>
<reference evidence="3" key="2">
    <citation type="submission" date="2019-12" db="EMBL/GenBank/DDBJ databases">
        <authorList>
            <person name="Studholme D.J."/>
            <person name="Sarris P."/>
        </authorList>
    </citation>
    <scope>NUCLEOTIDE SEQUENCE</scope>
    <source>
        <strain evidence="3">PFS-1207/04</strain>
        <tissue evidence="3">Leaf</tissue>
    </source>
</reference>
<dbReference type="AlphaFoldDB" id="A0A8S9JJN7"/>
<name>A0A8S9JJN7_BRACR</name>
<dbReference type="OrthoDB" id="1112599at2759"/>
<sequence length="225" mass="24412">MMRLLQSQEFGTKKCLEALKAGGRDIPQETIDMFAAQEKQFEQDASKLNPGEIPEDDLALSPLKLDSQFVDERVFVGLNPFGTNANLIDPSTASAPQSPNDHLESSVVPSRATGDGIPEDDAPTLDVQAADEGIVSAQDRSQTTVMEISNSSAYREEEKDGKSGEDDDREAWKDQDKENPSKARGNEATPNIGNEGVEQMVNADPPRLSADGDDTAREQFEGAEE</sequence>
<organism evidence="2">
    <name type="scientific">Brassica cretica</name>
    <name type="common">Mustard</name>
    <dbReference type="NCBI Taxonomy" id="69181"/>
    <lineage>
        <taxon>Eukaryota</taxon>
        <taxon>Viridiplantae</taxon>
        <taxon>Streptophyta</taxon>
        <taxon>Embryophyta</taxon>
        <taxon>Tracheophyta</taxon>
        <taxon>Spermatophyta</taxon>
        <taxon>Magnoliopsida</taxon>
        <taxon>eudicotyledons</taxon>
        <taxon>Gunneridae</taxon>
        <taxon>Pentapetalae</taxon>
        <taxon>rosids</taxon>
        <taxon>malvids</taxon>
        <taxon>Brassicales</taxon>
        <taxon>Brassicaceae</taxon>
        <taxon>Brassiceae</taxon>
        <taxon>Brassica</taxon>
    </lineage>
</organism>
<evidence type="ECO:0000313" key="2">
    <source>
        <dbReference type="EMBL" id="KAF2614882.1"/>
    </source>
</evidence>
<feature type="region of interest" description="Disordered" evidence="1">
    <location>
        <begin position="88"/>
        <end position="225"/>
    </location>
</feature>
<evidence type="ECO:0000256" key="1">
    <source>
        <dbReference type="SAM" id="MobiDB-lite"/>
    </source>
</evidence>
<gene>
    <name evidence="3" type="ORF">DY000_02007460</name>
    <name evidence="2" type="ORF">F2Q70_00011907</name>
</gene>
<feature type="compositionally biased region" description="Polar residues" evidence="1">
    <location>
        <begin position="88"/>
        <end position="100"/>
    </location>
</feature>
<feature type="compositionally biased region" description="Basic and acidic residues" evidence="1">
    <location>
        <begin position="154"/>
        <end position="185"/>
    </location>
</feature>
<proteinExistence type="predicted"/>
<feature type="compositionally biased region" description="Basic and acidic residues" evidence="1">
    <location>
        <begin position="214"/>
        <end position="225"/>
    </location>
</feature>
<feature type="compositionally biased region" description="Polar residues" evidence="1">
    <location>
        <begin position="138"/>
        <end position="153"/>
    </location>
</feature>
<keyword evidence="4" id="KW-1185">Reference proteome</keyword>
<reference evidence="3 4" key="3">
    <citation type="journal article" date="2020" name="BMC Genomics">
        <title>Intraspecific diversification of the crop wild relative Brassica cretica Lam. using demographic model selection.</title>
        <authorList>
            <person name="Kioukis A."/>
            <person name="Michalopoulou V.A."/>
            <person name="Briers L."/>
            <person name="Pirintsos S."/>
            <person name="Studholme D.J."/>
            <person name="Pavlidis P."/>
            <person name="Sarris P.F."/>
        </authorList>
    </citation>
    <scope>NUCLEOTIDE SEQUENCE [LARGE SCALE GENOMIC DNA]</scope>
    <source>
        <strain evidence="4">cv. PFS-1207/04</strain>
        <strain evidence="3">PFS-1207/04</strain>
    </source>
</reference>
<dbReference type="EMBL" id="QGKV02000832">
    <property type="protein sequence ID" value="KAF3544705.1"/>
    <property type="molecule type" value="Genomic_DNA"/>
</dbReference>
<reference evidence="2" key="1">
    <citation type="submission" date="2019-12" db="EMBL/GenBank/DDBJ databases">
        <title>Genome sequencing and annotation of Brassica cretica.</title>
        <authorList>
            <person name="Studholme D.J."/>
            <person name="Sarris P.F."/>
        </authorList>
    </citation>
    <scope>NUCLEOTIDE SEQUENCE</scope>
    <source>
        <strain evidence="2">PFS-102/07</strain>
        <tissue evidence="2">Leaf</tissue>
    </source>
</reference>
<comment type="caution">
    <text evidence="2">The sequence shown here is derived from an EMBL/GenBank/DDBJ whole genome shotgun (WGS) entry which is preliminary data.</text>
</comment>
<evidence type="ECO:0000313" key="3">
    <source>
        <dbReference type="EMBL" id="KAF3544705.1"/>
    </source>
</evidence>
<protein>
    <submittedName>
        <fullName evidence="2">Uncharacterized protein</fullName>
    </submittedName>
</protein>
<dbReference type="EMBL" id="QGKY02000089">
    <property type="protein sequence ID" value="KAF2614882.1"/>
    <property type="molecule type" value="Genomic_DNA"/>
</dbReference>